<keyword evidence="3 5" id="KW-0520">NAD</keyword>
<dbReference type="InterPro" id="IPR042080">
    <property type="entry name" value="RNA_2'-PTrans_N"/>
</dbReference>
<evidence type="ECO:0000256" key="1">
    <source>
        <dbReference type="ARBA" id="ARBA00009836"/>
    </source>
</evidence>
<dbReference type="GO" id="GO:0006388">
    <property type="term" value="P:tRNA splicing, via endonucleolytic cleavage and ligation"/>
    <property type="evidence" value="ECO:0007669"/>
    <property type="project" value="UniProtKB-UniRule"/>
</dbReference>
<evidence type="ECO:0000256" key="5">
    <source>
        <dbReference type="HAMAP-Rule" id="MF_00299"/>
    </source>
</evidence>
<reference evidence="6" key="1">
    <citation type="submission" date="2020-12" db="EMBL/GenBank/DDBJ databases">
        <title>The genome sequence of Inhella sp. 1Y17.</title>
        <authorList>
            <person name="Liu Y."/>
        </authorList>
    </citation>
    <scope>NUCLEOTIDE SEQUENCE</scope>
    <source>
        <strain evidence="6">1Y17</strain>
    </source>
</reference>
<comment type="function">
    <text evidence="4 5">Removes the 2'-phosphate from RNA via an intermediate in which the phosphate is ADP-ribosylated by NAD followed by a presumed transesterification to release the RNA and generate ADP-ribose 1''-2''-cyclic phosphate (APPR&gt;P). May function as an ADP-ribosylase.</text>
</comment>
<dbReference type="Proteomes" id="UP000613266">
    <property type="component" value="Unassembled WGS sequence"/>
</dbReference>
<dbReference type="SUPFAM" id="SSF56399">
    <property type="entry name" value="ADP-ribosylation"/>
    <property type="match status" value="1"/>
</dbReference>
<comment type="caution">
    <text evidence="6">The sequence shown here is derived from an EMBL/GenBank/DDBJ whole genome shotgun (WGS) entry which is preliminary data.</text>
</comment>
<gene>
    <name evidence="5" type="primary">kptA</name>
    <name evidence="6" type="ORF">I7X39_09775</name>
</gene>
<dbReference type="PANTHER" id="PTHR12684:SF2">
    <property type="entry name" value="TRNA 2'-PHOSPHOTRANSFERASE 1"/>
    <property type="match status" value="1"/>
</dbReference>
<dbReference type="Gene3D" id="1.10.10.970">
    <property type="entry name" value="RNA 2'-phosphotransferase, Tpt1/KptA family, N-terminal domain"/>
    <property type="match status" value="1"/>
</dbReference>
<protein>
    <recommendedName>
        <fullName evidence="5">Probable RNA 2'-phosphotransferase</fullName>
        <ecNumber evidence="5">2.7.1.-</ecNumber>
    </recommendedName>
</protein>
<dbReference type="HAMAP" id="MF_00299">
    <property type="entry name" value="KptA"/>
    <property type="match status" value="1"/>
</dbReference>
<evidence type="ECO:0000256" key="3">
    <source>
        <dbReference type="ARBA" id="ARBA00023027"/>
    </source>
</evidence>
<dbReference type="InterPro" id="IPR022928">
    <property type="entry name" value="RNA_2'-PTrans_KptA"/>
</dbReference>
<dbReference type="RefSeq" id="WP_198110961.1">
    <property type="nucleotide sequence ID" value="NZ_JAEDAK010000005.1"/>
</dbReference>
<dbReference type="Gene3D" id="3.20.170.30">
    <property type="match status" value="1"/>
</dbReference>
<keyword evidence="2 5" id="KW-0808">Transferase</keyword>
<sequence>MSKNTLTSLSKFLSLVLRHQPQLIGLHLDEAGWVGIDTLLERANAAGHALTRALLQQIVDTSDKQRFAISADGLRIRANQGHSVEVELGLVAQVPPARLFHGTASRFLDSILSSGLNKGARHHVHLSTDLSVAGAVGRRYGQLVMLEVDAASMQAQGHCFFRSENGVWLTDSVPPRFLKVLT</sequence>
<evidence type="ECO:0000256" key="2">
    <source>
        <dbReference type="ARBA" id="ARBA00022679"/>
    </source>
</evidence>
<name>A0A931J0F6_9BURK</name>
<evidence type="ECO:0000256" key="4">
    <source>
        <dbReference type="ARBA" id="ARBA00025212"/>
    </source>
</evidence>
<dbReference type="InterPro" id="IPR002745">
    <property type="entry name" value="Ptrans_KptA/Tpt1"/>
</dbReference>
<proteinExistence type="inferred from homology"/>
<dbReference type="AlphaFoldDB" id="A0A931J0F6"/>
<dbReference type="NCBIfam" id="NF002014">
    <property type="entry name" value="PRK00819.1-4"/>
    <property type="match status" value="1"/>
</dbReference>
<evidence type="ECO:0000313" key="6">
    <source>
        <dbReference type="EMBL" id="MBH9577194.1"/>
    </source>
</evidence>
<organism evidence="6 7">
    <name type="scientific">Inhella proteolytica</name>
    <dbReference type="NCBI Taxonomy" id="2795029"/>
    <lineage>
        <taxon>Bacteria</taxon>
        <taxon>Pseudomonadati</taxon>
        <taxon>Pseudomonadota</taxon>
        <taxon>Betaproteobacteria</taxon>
        <taxon>Burkholderiales</taxon>
        <taxon>Sphaerotilaceae</taxon>
        <taxon>Inhella</taxon>
    </lineage>
</organism>
<dbReference type="Pfam" id="PF01885">
    <property type="entry name" value="PTS_2-RNA"/>
    <property type="match status" value="1"/>
</dbReference>
<comment type="similarity">
    <text evidence="1 5">Belongs to the KptA/TPT1 family.</text>
</comment>
<dbReference type="EMBL" id="JAEDAK010000005">
    <property type="protein sequence ID" value="MBH9577194.1"/>
    <property type="molecule type" value="Genomic_DNA"/>
</dbReference>
<dbReference type="GO" id="GO:0003950">
    <property type="term" value="F:NAD+ poly-ADP-ribosyltransferase activity"/>
    <property type="evidence" value="ECO:0007669"/>
    <property type="project" value="InterPro"/>
</dbReference>
<accession>A0A931J0F6</accession>
<dbReference type="GO" id="GO:0000215">
    <property type="term" value="F:tRNA 2'-phosphotransferase activity"/>
    <property type="evidence" value="ECO:0007669"/>
    <property type="project" value="TreeGrafter"/>
</dbReference>
<keyword evidence="7" id="KW-1185">Reference proteome</keyword>
<evidence type="ECO:0000313" key="7">
    <source>
        <dbReference type="Proteomes" id="UP000613266"/>
    </source>
</evidence>
<dbReference type="PANTHER" id="PTHR12684">
    <property type="entry name" value="PUTATIVE PHOSPHOTRANSFERASE"/>
    <property type="match status" value="1"/>
</dbReference>
<dbReference type="InterPro" id="IPR042081">
    <property type="entry name" value="RNA_2'-PTrans_C"/>
</dbReference>
<dbReference type="EC" id="2.7.1.-" evidence="5"/>